<keyword evidence="3" id="KW-1185">Reference proteome</keyword>
<proteinExistence type="predicted"/>
<keyword evidence="1" id="KW-0812">Transmembrane</keyword>
<feature type="transmembrane region" description="Helical" evidence="1">
    <location>
        <begin position="43"/>
        <end position="64"/>
    </location>
</feature>
<evidence type="ECO:0000313" key="3">
    <source>
        <dbReference type="Proteomes" id="UP000241769"/>
    </source>
</evidence>
<dbReference type="InParanoid" id="A0A2P6NLT0"/>
<evidence type="ECO:0000256" key="1">
    <source>
        <dbReference type="SAM" id="Phobius"/>
    </source>
</evidence>
<dbReference type="AlphaFoldDB" id="A0A2P6NLT0"/>
<keyword evidence="1" id="KW-0472">Membrane</keyword>
<organism evidence="2 3">
    <name type="scientific">Planoprotostelium fungivorum</name>
    <dbReference type="NCBI Taxonomy" id="1890364"/>
    <lineage>
        <taxon>Eukaryota</taxon>
        <taxon>Amoebozoa</taxon>
        <taxon>Evosea</taxon>
        <taxon>Variosea</taxon>
        <taxon>Cavosteliida</taxon>
        <taxon>Cavosteliaceae</taxon>
        <taxon>Planoprotostelium</taxon>
    </lineage>
</organism>
<protein>
    <submittedName>
        <fullName evidence="2">Uncharacterized protein</fullName>
    </submittedName>
</protein>
<gene>
    <name evidence="2" type="ORF">PROFUN_07571</name>
</gene>
<accession>A0A2P6NLT0</accession>
<keyword evidence="1" id="KW-1133">Transmembrane helix</keyword>
<comment type="caution">
    <text evidence="2">The sequence shown here is derived from an EMBL/GenBank/DDBJ whole genome shotgun (WGS) entry which is preliminary data.</text>
</comment>
<name>A0A2P6NLT0_9EUKA</name>
<dbReference type="EMBL" id="MDYQ01000054">
    <property type="protein sequence ID" value="PRP84917.1"/>
    <property type="molecule type" value="Genomic_DNA"/>
</dbReference>
<feature type="transmembrane region" description="Helical" evidence="1">
    <location>
        <begin position="76"/>
        <end position="97"/>
    </location>
</feature>
<sequence>MSFVDQTLPHYHTSALGSWLFDPLTWPAFARTQRESKLKGPSLRLWIMATVTLMISLLITGYMWTIHHPGYTWPMFAWSFVLSLYYLLYYFCFVTPVNKRITIQPSHAARSRGQLNLHYATLEPSLFENLRVFVLTLHMSANGRSDLLEIPVPDDMIHKVTHWLPVFCQGYTDTITIHVESHT</sequence>
<reference evidence="2 3" key="1">
    <citation type="journal article" date="2018" name="Genome Biol. Evol.">
        <title>Multiple Roots of Fruiting Body Formation in Amoebozoa.</title>
        <authorList>
            <person name="Hillmann F."/>
            <person name="Forbes G."/>
            <person name="Novohradska S."/>
            <person name="Ferling I."/>
            <person name="Riege K."/>
            <person name="Groth M."/>
            <person name="Westermann M."/>
            <person name="Marz M."/>
            <person name="Spaller T."/>
            <person name="Winckler T."/>
            <person name="Schaap P."/>
            <person name="Glockner G."/>
        </authorList>
    </citation>
    <scope>NUCLEOTIDE SEQUENCE [LARGE SCALE GENOMIC DNA]</scope>
    <source>
        <strain evidence="2 3">Jena</strain>
    </source>
</reference>
<evidence type="ECO:0000313" key="2">
    <source>
        <dbReference type="EMBL" id="PRP84917.1"/>
    </source>
</evidence>
<dbReference type="Proteomes" id="UP000241769">
    <property type="component" value="Unassembled WGS sequence"/>
</dbReference>